<keyword evidence="3" id="KW-1185">Reference proteome</keyword>
<evidence type="ECO:0000259" key="1">
    <source>
        <dbReference type="Pfam" id="PF22659"/>
    </source>
</evidence>
<dbReference type="RefSeq" id="WP_419095796.1">
    <property type="nucleotide sequence ID" value="NZ_JBEWTA010000003.1"/>
</dbReference>
<dbReference type="EMBL" id="JBEWTB010000001">
    <property type="protein sequence ID" value="MET4754892.1"/>
    <property type="molecule type" value="Genomic_DNA"/>
</dbReference>
<dbReference type="InterPro" id="IPR029068">
    <property type="entry name" value="Glyas_Bleomycin-R_OHBP_Dase"/>
</dbReference>
<organism evidence="2 3">
    <name type="scientific">Endozoicomonas lisbonensis</name>
    <dbReference type="NCBI Taxonomy" id="3120522"/>
    <lineage>
        <taxon>Bacteria</taxon>
        <taxon>Pseudomonadati</taxon>
        <taxon>Pseudomonadota</taxon>
        <taxon>Gammaproteobacteria</taxon>
        <taxon>Oceanospirillales</taxon>
        <taxon>Endozoicomonadaceae</taxon>
        <taxon>Endozoicomonas</taxon>
    </lineage>
</organism>
<comment type="caution">
    <text evidence="2">The sequence shown here is derived from an EMBL/GenBank/DDBJ whole genome shotgun (WGS) entry which is preliminary data.</text>
</comment>
<gene>
    <name evidence="2" type="ORF">V5J35_000084</name>
</gene>
<protein>
    <recommendedName>
        <fullName evidence="1">YycE-like C-terminal domain-containing protein</fullName>
    </recommendedName>
</protein>
<proteinExistence type="predicted"/>
<accession>A0ABV2SAW5</accession>
<dbReference type="Pfam" id="PF22659">
    <property type="entry name" value="YycE-like_C"/>
    <property type="match status" value="1"/>
</dbReference>
<feature type="domain" description="YycE-like C-terminal" evidence="1">
    <location>
        <begin position="4"/>
        <end position="31"/>
    </location>
</feature>
<dbReference type="Gene3D" id="3.10.180.10">
    <property type="entry name" value="2,3-Dihydroxybiphenyl 1,2-Dioxygenase, domain 1"/>
    <property type="match status" value="1"/>
</dbReference>
<evidence type="ECO:0000313" key="3">
    <source>
        <dbReference type="Proteomes" id="UP001549366"/>
    </source>
</evidence>
<dbReference type="Proteomes" id="UP001549366">
    <property type="component" value="Unassembled WGS sequence"/>
</dbReference>
<reference evidence="2 3" key="1">
    <citation type="submission" date="2024-06" db="EMBL/GenBank/DDBJ databases">
        <title>Genomic Encyclopedia of Type Strains, Phase V (KMG-V): Genome sequencing to study the core and pangenomes of soil and plant-associated prokaryotes.</title>
        <authorList>
            <person name="Whitman W."/>
        </authorList>
    </citation>
    <scope>NUCLEOTIDE SEQUENCE [LARGE SCALE GENOMIC DNA]</scope>
    <source>
        <strain evidence="2 3">NE40</strain>
    </source>
</reference>
<dbReference type="InterPro" id="IPR058997">
    <property type="entry name" value="YycE-like_C"/>
</dbReference>
<evidence type="ECO:0000313" key="2">
    <source>
        <dbReference type="EMBL" id="MET4754892.1"/>
    </source>
</evidence>
<sequence>MFIEVEAYNDYWDVSGKTYEDIDGYRVVLQNREWSV</sequence>
<name>A0ABV2SAW5_9GAMM</name>